<evidence type="ECO:0000313" key="2">
    <source>
        <dbReference type="Proteomes" id="UP001062846"/>
    </source>
</evidence>
<protein>
    <submittedName>
        <fullName evidence="1">Uncharacterized protein</fullName>
    </submittedName>
</protein>
<dbReference type="Proteomes" id="UP001062846">
    <property type="component" value="Chromosome 2"/>
</dbReference>
<comment type="caution">
    <text evidence="1">The sequence shown here is derived from an EMBL/GenBank/DDBJ whole genome shotgun (WGS) entry which is preliminary data.</text>
</comment>
<name>A0ACC0PX61_RHOML</name>
<gene>
    <name evidence="1" type="ORF">RHMOL_Rhmol02G0265100</name>
</gene>
<reference evidence="1" key="1">
    <citation type="submission" date="2022-02" db="EMBL/GenBank/DDBJ databases">
        <title>Plant Genome Project.</title>
        <authorList>
            <person name="Zhang R.-G."/>
        </authorList>
    </citation>
    <scope>NUCLEOTIDE SEQUENCE</scope>
    <source>
        <strain evidence="1">AT1</strain>
    </source>
</reference>
<keyword evidence="2" id="KW-1185">Reference proteome</keyword>
<proteinExistence type="predicted"/>
<sequence length="70" mass="7560">MLLGFLSLLVIGGESLISAICVSESMGSTWHPCSKKQEEELTTESDYGEKEIHRKLLATAGSTDKCAEKA</sequence>
<dbReference type="EMBL" id="CM046389">
    <property type="protein sequence ID" value="KAI8569262.1"/>
    <property type="molecule type" value="Genomic_DNA"/>
</dbReference>
<organism evidence="1 2">
    <name type="scientific">Rhododendron molle</name>
    <name type="common">Chinese azalea</name>
    <name type="synonym">Azalea mollis</name>
    <dbReference type="NCBI Taxonomy" id="49168"/>
    <lineage>
        <taxon>Eukaryota</taxon>
        <taxon>Viridiplantae</taxon>
        <taxon>Streptophyta</taxon>
        <taxon>Embryophyta</taxon>
        <taxon>Tracheophyta</taxon>
        <taxon>Spermatophyta</taxon>
        <taxon>Magnoliopsida</taxon>
        <taxon>eudicotyledons</taxon>
        <taxon>Gunneridae</taxon>
        <taxon>Pentapetalae</taxon>
        <taxon>asterids</taxon>
        <taxon>Ericales</taxon>
        <taxon>Ericaceae</taxon>
        <taxon>Ericoideae</taxon>
        <taxon>Rhodoreae</taxon>
        <taxon>Rhododendron</taxon>
    </lineage>
</organism>
<evidence type="ECO:0000313" key="1">
    <source>
        <dbReference type="EMBL" id="KAI8569262.1"/>
    </source>
</evidence>
<accession>A0ACC0PX61</accession>